<sequence length="842" mass="93145">MDFHSLTRRELQSLCKLNKIPANITNVAMADALQSLQTVEGIEGFLNVSQSVTDGLVESTKKVEVSSPKVPHNRCKTSTRQKVKIGEAENLQPTAARTTRRGSKQLAGDVEESKNNVVKTPAMPTTRRKALATSSCRNVSNRLNECEEEAKKESTFQKAYSTRRSTRLTEKKSAEPGVKKESEKAIKMNSFVDEMNVASELETGVKKESEKAIKMNSFVDEMNVASELETGVKKESERAIKMNSFVDEMNVASELESLDDVNVTSEEVGKLDEVPENLMGSGKPNAELEDICNAFEKLDVLIEEGVESSVLEEDVDIDATHKTGEEKDCGELDNLKLESDETPNPSDVGDLEGKLKIEEEFDLREKVSSEEAENDEVFNQKTELDGISSPCEDDDSEEKLDIGEKFDASEVSSEEAENDEVFDQKTELDGISSPCEDDDSEEKLDIGEKFDSEDDDSELDGISSPCEDDDSEEKLDIGEKFDASEVSSEEAENDEVFDQKTELDGISSPCEDDDSEEKLDIGEKFDASEVSSAEAENDEVFDQKTELDGISSPCEDDDSEEKLHIGEKFDSEVSSKDISGDNLSAVKDHDLVMVPEEDSDSLIDNNASLESGDEKIDVDAIPFNTENLNGPQELEQEDMVCAVSQMKDQVLESNGCSSMVSDMILSDTENPSEVLESDNFSTADEITKNDMEQVSQNMVDETSDVIPTIDSISTITAEIQDLKTRVFTEFREFPIKKSHSKTPTSLKNMSIVSDDKENIGSGRKVPNVFVDEGKKSKKEKDENDKVKSLHEISMRQLRKQVKALTLKSMNANNEYAASKEATTRPALQVLSENRMVGGETMK</sequence>
<evidence type="ECO:0000313" key="1">
    <source>
        <dbReference type="EMBL" id="KAI3736115.1"/>
    </source>
</evidence>
<dbReference type="Proteomes" id="UP001055879">
    <property type="component" value="Linkage Group LG04"/>
</dbReference>
<accession>A0ACB9CPH4</accession>
<protein>
    <submittedName>
        <fullName evidence="1">Uncharacterized protein</fullName>
    </submittedName>
</protein>
<comment type="caution">
    <text evidence="1">The sequence shown here is derived from an EMBL/GenBank/DDBJ whole genome shotgun (WGS) entry which is preliminary data.</text>
</comment>
<keyword evidence="2" id="KW-1185">Reference proteome</keyword>
<gene>
    <name evidence="1" type="ORF">L6452_15648</name>
</gene>
<proteinExistence type="predicted"/>
<organism evidence="1 2">
    <name type="scientific">Arctium lappa</name>
    <name type="common">Greater burdock</name>
    <name type="synonym">Lappa major</name>
    <dbReference type="NCBI Taxonomy" id="4217"/>
    <lineage>
        <taxon>Eukaryota</taxon>
        <taxon>Viridiplantae</taxon>
        <taxon>Streptophyta</taxon>
        <taxon>Embryophyta</taxon>
        <taxon>Tracheophyta</taxon>
        <taxon>Spermatophyta</taxon>
        <taxon>Magnoliopsida</taxon>
        <taxon>eudicotyledons</taxon>
        <taxon>Gunneridae</taxon>
        <taxon>Pentapetalae</taxon>
        <taxon>asterids</taxon>
        <taxon>campanulids</taxon>
        <taxon>Asterales</taxon>
        <taxon>Asteraceae</taxon>
        <taxon>Carduoideae</taxon>
        <taxon>Cardueae</taxon>
        <taxon>Arctiinae</taxon>
        <taxon>Arctium</taxon>
    </lineage>
</organism>
<name>A0ACB9CPH4_ARCLA</name>
<dbReference type="EMBL" id="CM042050">
    <property type="protein sequence ID" value="KAI3736115.1"/>
    <property type="molecule type" value="Genomic_DNA"/>
</dbReference>
<reference evidence="2" key="1">
    <citation type="journal article" date="2022" name="Mol. Ecol. Resour.">
        <title>The genomes of chicory, endive, great burdock and yacon provide insights into Asteraceae palaeo-polyploidization history and plant inulin production.</title>
        <authorList>
            <person name="Fan W."/>
            <person name="Wang S."/>
            <person name="Wang H."/>
            <person name="Wang A."/>
            <person name="Jiang F."/>
            <person name="Liu H."/>
            <person name="Zhao H."/>
            <person name="Xu D."/>
            <person name="Zhang Y."/>
        </authorList>
    </citation>
    <scope>NUCLEOTIDE SEQUENCE [LARGE SCALE GENOMIC DNA]</scope>
    <source>
        <strain evidence="2">cv. Niubang</strain>
    </source>
</reference>
<reference evidence="1 2" key="2">
    <citation type="journal article" date="2022" name="Mol. Ecol. Resour.">
        <title>The genomes of chicory, endive, great burdock and yacon provide insights into Asteraceae paleo-polyploidization history and plant inulin production.</title>
        <authorList>
            <person name="Fan W."/>
            <person name="Wang S."/>
            <person name="Wang H."/>
            <person name="Wang A."/>
            <person name="Jiang F."/>
            <person name="Liu H."/>
            <person name="Zhao H."/>
            <person name="Xu D."/>
            <person name="Zhang Y."/>
        </authorList>
    </citation>
    <scope>NUCLEOTIDE SEQUENCE [LARGE SCALE GENOMIC DNA]</scope>
    <source>
        <strain evidence="2">cv. Niubang</strain>
    </source>
</reference>
<evidence type="ECO:0000313" key="2">
    <source>
        <dbReference type="Proteomes" id="UP001055879"/>
    </source>
</evidence>